<dbReference type="Pfam" id="PF05049">
    <property type="entry name" value="IIGP"/>
    <property type="match status" value="1"/>
</dbReference>
<keyword evidence="3" id="KW-0378">Hydrolase</keyword>
<reference evidence="6 7" key="1">
    <citation type="submission" date="2020-06" db="EMBL/GenBank/DDBJ databases">
        <authorList>
            <consortium name="Wellcome Sanger Institute Data Sharing"/>
        </authorList>
    </citation>
    <scope>NUCLEOTIDE SEQUENCE [LARGE SCALE GENOMIC DNA]</scope>
</reference>
<dbReference type="InterPro" id="IPR030385">
    <property type="entry name" value="G_IRG_dom"/>
</dbReference>
<evidence type="ECO:0000313" key="7">
    <source>
        <dbReference type="Proteomes" id="UP000694580"/>
    </source>
</evidence>
<reference evidence="6" key="3">
    <citation type="submission" date="2025-09" db="UniProtKB">
        <authorList>
            <consortium name="Ensembl"/>
        </authorList>
    </citation>
    <scope>IDENTIFICATION</scope>
</reference>
<reference evidence="6" key="2">
    <citation type="submission" date="2025-08" db="UniProtKB">
        <authorList>
            <consortium name="Ensembl"/>
        </authorList>
    </citation>
    <scope>IDENTIFICATION</scope>
</reference>
<dbReference type="InterPro" id="IPR051515">
    <property type="entry name" value="IRG"/>
</dbReference>
<evidence type="ECO:0000256" key="1">
    <source>
        <dbReference type="ARBA" id="ARBA00005429"/>
    </source>
</evidence>
<dbReference type="GO" id="GO:0005525">
    <property type="term" value="F:GTP binding"/>
    <property type="evidence" value="ECO:0007669"/>
    <property type="project" value="UniProtKB-KW"/>
</dbReference>
<keyword evidence="4" id="KW-0342">GTP-binding</keyword>
<dbReference type="Proteomes" id="UP000694580">
    <property type="component" value="Chromosome 5"/>
</dbReference>
<dbReference type="Ensembl" id="ENSDCDT00010014114.1">
    <property type="protein sequence ID" value="ENSDCDP00010013394.1"/>
    <property type="gene ID" value="ENSDCDG00010006124.1"/>
</dbReference>
<comment type="similarity">
    <text evidence="1">Belongs to the TRAFAC class dynamin-like GTPase superfamily. IRG family.</text>
</comment>
<dbReference type="PANTHER" id="PTHR32341">
    <property type="entry name" value="INTERFERON-INDUCIBLE GTPASE"/>
    <property type="match status" value="1"/>
</dbReference>
<evidence type="ECO:0000256" key="4">
    <source>
        <dbReference type="ARBA" id="ARBA00023134"/>
    </source>
</evidence>
<sequence>MECQSCVYISAVFDLTEHPSRLLSVLNAMEHFKLAIGVLGVTGCGSSSLINALLGLTDGAEGSAPTGITETTKEPVAYSHPTLPNVVLWDLPGVGAIGGLSSLSSAEVPAVPNPCDVYILLCPLRLTHDCLNLLQSLQALGKECYLVLSKMDQVDEEDLKEVKGWSEKAVEQLGLHRAVFLVSALQPEGMDLPKLKDTLCSALPHHRRVALASYVPKLLEQNVQKRPDLCKTM</sequence>
<name>A0AAY4AX78_9TELE</name>
<dbReference type="GO" id="GO:0016787">
    <property type="term" value="F:hydrolase activity"/>
    <property type="evidence" value="ECO:0007669"/>
    <property type="project" value="UniProtKB-KW"/>
</dbReference>
<accession>A0AAY4AX78</accession>
<keyword evidence="2" id="KW-0547">Nucleotide-binding</keyword>
<dbReference type="SUPFAM" id="SSF52540">
    <property type="entry name" value="P-loop containing nucleoside triphosphate hydrolases"/>
    <property type="match status" value="1"/>
</dbReference>
<evidence type="ECO:0000259" key="5">
    <source>
        <dbReference type="PROSITE" id="PS51716"/>
    </source>
</evidence>
<feature type="domain" description="IRG-type G" evidence="5">
    <location>
        <begin position="32"/>
        <end position="202"/>
    </location>
</feature>
<evidence type="ECO:0000313" key="6">
    <source>
        <dbReference type="Ensembl" id="ENSDCDP00010013394.1"/>
    </source>
</evidence>
<proteinExistence type="inferred from homology"/>
<keyword evidence="7" id="KW-1185">Reference proteome</keyword>
<protein>
    <recommendedName>
        <fullName evidence="5">IRG-type G domain-containing protein</fullName>
    </recommendedName>
</protein>
<dbReference type="Gene3D" id="3.40.50.300">
    <property type="entry name" value="P-loop containing nucleotide triphosphate hydrolases"/>
    <property type="match status" value="1"/>
</dbReference>
<dbReference type="PROSITE" id="PS51716">
    <property type="entry name" value="G_IRG"/>
    <property type="match status" value="1"/>
</dbReference>
<organism evidence="6 7">
    <name type="scientific">Denticeps clupeoides</name>
    <name type="common">denticle herring</name>
    <dbReference type="NCBI Taxonomy" id="299321"/>
    <lineage>
        <taxon>Eukaryota</taxon>
        <taxon>Metazoa</taxon>
        <taxon>Chordata</taxon>
        <taxon>Craniata</taxon>
        <taxon>Vertebrata</taxon>
        <taxon>Euteleostomi</taxon>
        <taxon>Actinopterygii</taxon>
        <taxon>Neopterygii</taxon>
        <taxon>Teleostei</taxon>
        <taxon>Clupei</taxon>
        <taxon>Clupeiformes</taxon>
        <taxon>Denticipitoidei</taxon>
        <taxon>Denticipitidae</taxon>
        <taxon>Denticeps</taxon>
    </lineage>
</organism>
<dbReference type="PANTHER" id="PTHR32341:SF10">
    <property type="entry name" value="INTERFERON-INDUCIBLE GTPASE 5"/>
    <property type="match status" value="1"/>
</dbReference>
<dbReference type="InterPro" id="IPR007743">
    <property type="entry name" value="Immunity-related_GTPase-like"/>
</dbReference>
<dbReference type="GO" id="GO:0016020">
    <property type="term" value="C:membrane"/>
    <property type="evidence" value="ECO:0007669"/>
    <property type="project" value="InterPro"/>
</dbReference>
<dbReference type="InterPro" id="IPR027417">
    <property type="entry name" value="P-loop_NTPase"/>
</dbReference>
<evidence type="ECO:0000256" key="3">
    <source>
        <dbReference type="ARBA" id="ARBA00022801"/>
    </source>
</evidence>
<evidence type="ECO:0000256" key="2">
    <source>
        <dbReference type="ARBA" id="ARBA00022741"/>
    </source>
</evidence>
<dbReference type="GeneTree" id="ENSGT00940000165579"/>
<dbReference type="AlphaFoldDB" id="A0AAY4AX78"/>